<dbReference type="SUPFAM" id="SSF54637">
    <property type="entry name" value="Thioesterase/thiol ester dehydrase-isomerase"/>
    <property type="match status" value="2"/>
</dbReference>
<dbReference type="Proteomes" id="UP000015101">
    <property type="component" value="Unassembled WGS sequence"/>
</dbReference>
<reference evidence="5 7" key="2">
    <citation type="journal article" date="2013" name="Nature">
        <title>Insights into bilaterian evolution from three spiralian genomes.</title>
        <authorList>
            <person name="Simakov O."/>
            <person name="Marletaz F."/>
            <person name="Cho S.J."/>
            <person name="Edsinger-Gonzales E."/>
            <person name="Havlak P."/>
            <person name="Hellsten U."/>
            <person name="Kuo D.H."/>
            <person name="Larsson T."/>
            <person name="Lv J."/>
            <person name="Arendt D."/>
            <person name="Savage R."/>
            <person name="Osoegawa K."/>
            <person name="de Jong P."/>
            <person name="Grimwood J."/>
            <person name="Chapman J.A."/>
            <person name="Shapiro H."/>
            <person name="Aerts A."/>
            <person name="Otillar R.P."/>
            <person name="Terry A.Y."/>
            <person name="Boore J.L."/>
            <person name="Grigoriev I.V."/>
            <person name="Lindberg D.R."/>
            <person name="Seaver E.C."/>
            <person name="Weisblat D.A."/>
            <person name="Putnam N.H."/>
            <person name="Rokhsar D.S."/>
        </authorList>
    </citation>
    <scope>NUCLEOTIDE SEQUENCE</scope>
</reference>
<dbReference type="Gene3D" id="2.40.160.210">
    <property type="entry name" value="Acyl-CoA thioesterase, double hotdog domain"/>
    <property type="match status" value="1"/>
</dbReference>
<evidence type="ECO:0000313" key="6">
    <source>
        <dbReference type="EnsemblMetazoa" id="HelroP177007"/>
    </source>
</evidence>
<reference evidence="6" key="3">
    <citation type="submission" date="2015-06" db="UniProtKB">
        <authorList>
            <consortium name="EnsemblMetazoa"/>
        </authorList>
    </citation>
    <scope>IDENTIFICATION</scope>
</reference>
<keyword evidence="2" id="KW-0378">Hydrolase</keyword>
<reference evidence="7" key="1">
    <citation type="submission" date="2012-12" db="EMBL/GenBank/DDBJ databases">
        <authorList>
            <person name="Hellsten U."/>
            <person name="Grimwood J."/>
            <person name="Chapman J.A."/>
            <person name="Shapiro H."/>
            <person name="Aerts A."/>
            <person name="Otillar R.P."/>
            <person name="Terry A.Y."/>
            <person name="Boore J.L."/>
            <person name="Simakov O."/>
            <person name="Marletaz F."/>
            <person name="Cho S.-J."/>
            <person name="Edsinger-Gonzales E."/>
            <person name="Havlak P."/>
            <person name="Kuo D.-H."/>
            <person name="Larsson T."/>
            <person name="Lv J."/>
            <person name="Arendt D."/>
            <person name="Savage R."/>
            <person name="Osoegawa K."/>
            <person name="de Jong P."/>
            <person name="Lindberg D.R."/>
            <person name="Seaver E.C."/>
            <person name="Weisblat D.A."/>
            <person name="Putnam N.H."/>
            <person name="Grigoriev I.V."/>
            <person name="Rokhsar D.S."/>
        </authorList>
    </citation>
    <scope>NUCLEOTIDE SEQUENCE</scope>
</reference>
<dbReference type="KEGG" id="hro:HELRODRAFT_177007"/>
<evidence type="ECO:0000256" key="1">
    <source>
        <dbReference type="ARBA" id="ARBA00006538"/>
    </source>
</evidence>
<comment type="similarity">
    <text evidence="1">Belongs to the C/M/P thioester hydrolase family.</text>
</comment>
<dbReference type="OMA" id="FRGHCHA"/>
<dbReference type="GO" id="GO:0006637">
    <property type="term" value="P:acyl-CoA metabolic process"/>
    <property type="evidence" value="ECO:0000318"/>
    <property type="project" value="GO_Central"/>
</dbReference>
<dbReference type="CTD" id="20206047"/>
<dbReference type="PANTHER" id="PTHR11066:SF34">
    <property type="entry name" value="ACYL-COENZYME A THIOESTERASE 8"/>
    <property type="match status" value="1"/>
</dbReference>
<dbReference type="EnsemblMetazoa" id="HelroT177007">
    <property type="protein sequence ID" value="HelroP177007"/>
    <property type="gene ID" value="HelroG177007"/>
</dbReference>
<sequence>MSTSGSFIELNFSSQKLNDLLQLEIVDELIYRSTYTCKTRSVGIYGGQIISQAMAASDQTVATDRMIHSVHTYFILSAHENHIPNYTNSLKLGDNQKPVVYHVEKVRDGRSFTTRLVKAIQNGRHIFSCMLSYQKPEEFAYFHQIPMPKVAPPESLPLYEEVLKKTLKDNRVTDFQRAFISQYITEESLYFVKPVDDSWMSFFMEDMGRSDPEKQNLHRWLAGYISDSYLLQTALIKLPWGQFYPTMMCSLDHSLWFHCDFLIDDWMLYESLCPRYEGNRALIYGRMWKKDGALAVSMVQEGLLRVNSML</sequence>
<feature type="domain" description="Acyl-CoA thioesterase-like N-terminal HotDog" evidence="4">
    <location>
        <begin position="43"/>
        <end position="133"/>
    </location>
</feature>
<dbReference type="GeneID" id="20206047"/>
<keyword evidence="7" id="KW-1185">Reference proteome</keyword>
<dbReference type="GO" id="GO:0047617">
    <property type="term" value="F:fatty acyl-CoA hydrolase activity"/>
    <property type="evidence" value="ECO:0000318"/>
    <property type="project" value="GO_Central"/>
</dbReference>
<evidence type="ECO:0000256" key="2">
    <source>
        <dbReference type="ARBA" id="ARBA00022801"/>
    </source>
</evidence>
<dbReference type="Pfam" id="PF13622">
    <property type="entry name" value="4HBT_3"/>
    <property type="match status" value="1"/>
</dbReference>
<dbReference type="EMBL" id="KB097144">
    <property type="protein sequence ID" value="ESN98527.1"/>
    <property type="molecule type" value="Genomic_DNA"/>
</dbReference>
<dbReference type="PANTHER" id="PTHR11066">
    <property type="entry name" value="ACYL-COA THIOESTERASE"/>
    <property type="match status" value="1"/>
</dbReference>
<organism evidence="6 7">
    <name type="scientific">Helobdella robusta</name>
    <name type="common">Californian leech</name>
    <dbReference type="NCBI Taxonomy" id="6412"/>
    <lineage>
        <taxon>Eukaryota</taxon>
        <taxon>Metazoa</taxon>
        <taxon>Spiralia</taxon>
        <taxon>Lophotrochozoa</taxon>
        <taxon>Annelida</taxon>
        <taxon>Clitellata</taxon>
        <taxon>Hirudinea</taxon>
        <taxon>Rhynchobdellida</taxon>
        <taxon>Glossiphoniidae</taxon>
        <taxon>Helobdella</taxon>
    </lineage>
</organism>
<dbReference type="EMBL" id="AMQM01005899">
    <property type="status" value="NOT_ANNOTATED_CDS"/>
    <property type="molecule type" value="Genomic_DNA"/>
</dbReference>
<evidence type="ECO:0000259" key="3">
    <source>
        <dbReference type="Pfam" id="PF02551"/>
    </source>
</evidence>
<evidence type="ECO:0000313" key="7">
    <source>
        <dbReference type="Proteomes" id="UP000015101"/>
    </source>
</evidence>
<dbReference type="InParanoid" id="T1FB48"/>
<gene>
    <name evidence="6" type="primary">20206047</name>
    <name evidence="5" type="ORF">HELRODRAFT_177007</name>
</gene>
<dbReference type="GO" id="GO:0009062">
    <property type="term" value="P:fatty acid catabolic process"/>
    <property type="evidence" value="ECO:0000318"/>
    <property type="project" value="GO_Central"/>
</dbReference>
<evidence type="ECO:0000259" key="4">
    <source>
        <dbReference type="Pfam" id="PF13622"/>
    </source>
</evidence>
<dbReference type="InterPro" id="IPR025652">
    <property type="entry name" value="TesB_C"/>
</dbReference>
<dbReference type="RefSeq" id="XP_009023469.1">
    <property type="nucleotide sequence ID" value="XM_009025221.1"/>
</dbReference>
<accession>T1FB48</accession>
<dbReference type="HOGENOM" id="CLU_032690_1_0_1"/>
<evidence type="ECO:0008006" key="8">
    <source>
        <dbReference type="Google" id="ProtNLM"/>
    </source>
</evidence>
<dbReference type="InterPro" id="IPR003703">
    <property type="entry name" value="Acyl_CoA_thio"/>
</dbReference>
<dbReference type="InterPro" id="IPR029069">
    <property type="entry name" value="HotDog_dom_sf"/>
</dbReference>
<dbReference type="InterPro" id="IPR042171">
    <property type="entry name" value="Acyl-CoA_hotdog"/>
</dbReference>
<dbReference type="Pfam" id="PF02551">
    <property type="entry name" value="Acyl_CoA_thio"/>
    <property type="match status" value="1"/>
</dbReference>
<dbReference type="STRING" id="6412.T1FB48"/>
<dbReference type="CDD" id="cd03445">
    <property type="entry name" value="Thioesterase_II_repeat2"/>
    <property type="match status" value="1"/>
</dbReference>
<dbReference type="AlphaFoldDB" id="T1FB48"/>
<feature type="domain" description="Acyl-CoA thioesterase 2 C-terminal" evidence="3">
    <location>
        <begin position="211"/>
        <end position="303"/>
    </location>
</feature>
<protein>
    <recommendedName>
        <fullName evidence="8">Acyl-CoA thioesterase II domain-containing protein</fullName>
    </recommendedName>
</protein>
<dbReference type="eggNOG" id="KOG3016">
    <property type="taxonomic scope" value="Eukaryota"/>
</dbReference>
<evidence type="ECO:0000313" key="5">
    <source>
        <dbReference type="EMBL" id="ESN98527.1"/>
    </source>
</evidence>
<proteinExistence type="inferred from homology"/>
<dbReference type="GO" id="GO:0005782">
    <property type="term" value="C:peroxisomal matrix"/>
    <property type="evidence" value="ECO:0000318"/>
    <property type="project" value="GO_Central"/>
</dbReference>
<dbReference type="OrthoDB" id="68328at2759"/>
<name>T1FB48_HELRO</name>
<dbReference type="CDD" id="cd03444">
    <property type="entry name" value="Thioesterase_II_repeat1"/>
    <property type="match status" value="1"/>
</dbReference>
<dbReference type="InterPro" id="IPR049449">
    <property type="entry name" value="TesB_ACOT8-like_N"/>
</dbReference>